<keyword evidence="2" id="KW-1185">Reference proteome</keyword>
<proteinExistence type="predicted"/>
<dbReference type="AlphaFoldDB" id="A0A448WAX4"/>
<sequence length="201" mass="22618">MLSLISLANLTSDDTINASPQMYQSRLNFKHTTSSEHNHLLDESVVENVLLVSATRGAFKGESSIYSPHEPATEATLARGWRSAVNTPNGIPSRLDPMASHEQAHHHSPLRLASMMHRRRGSAILMEHYMYTHLRIAHSAEMEALTQEPVIVLSRPHVRGIMVTDFTMVGLACLRAYVARNQIRIYKDIVMMNHGQGNVRW</sequence>
<protein>
    <submittedName>
        <fullName evidence="1">Uncharacterized protein</fullName>
    </submittedName>
</protein>
<accession>A0A448WAX4</accession>
<dbReference type="Proteomes" id="UP000784294">
    <property type="component" value="Unassembled WGS sequence"/>
</dbReference>
<name>A0A448WAX4_9PLAT</name>
<evidence type="ECO:0000313" key="1">
    <source>
        <dbReference type="EMBL" id="VEL07284.1"/>
    </source>
</evidence>
<evidence type="ECO:0000313" key="2">
    <source>
        <dbReference type="Proteomes" id="UP000784294"/>
    </source>
</evidence>
<organism evidence="1 2">
    <name type="scientific">Protopolystoma xenopodis</name>
    <dbReference type="NCBI Taxonomy" id="117903"/>
    <lineage>
        <taxon>Eukaryota</taxon>
        <taxon>Metazoa</taxon>
        <taxon>Spiralia</taxon>
        <taxon>Lophotrochozoa</taxon>
        <taxon>Platyhelminthes</taxon>
        <taxon>Monogenea</taxon>
        <taxon>Polyopisthocotylea</taxon>
        <taxon>Polystomatidea</taxon>
        <taxon>Polystomatidae</taxon>
        <taxon>Protopolystoma</taxon>
    </lineage>
</organism>
<reference evidence="1" key="1">
    <citation type="submission" date="2018-11" db="EMBL/GenBank/DDBJ databases">
        <authorList>
            <consortium name="Pathogen Informatics"/>
        </authorList>
    </citation>
    <scope>NUCLEOTIDE SEQUENCE</scope>
</reference>
<gene>
    <name evidence="1" type="ORF">PXEA_LOCUS724</name>
</gene>
<dbReference type="EMBL" id="CAAALY010001412">
    <property type="protein sequence ID" value="VEL07284.1"/>
    <property type="molecule type" value="Genomic_DNA"/>
</dbReference>
<comment type="caution">
    <text evidence="1">The sequence shown here is derived from an EMBL/GenBank/DDBJ whole genome shotgun (WGS) entry which is preliminary data.</text>
</comment>